<reference evidence="1 2" key="2">
    <citation type="journal article" date="2022" name="Mol. Ecol. Resour.">
        <title>The genomes of chicory, endive, great burdock and yacon provide insights into Asteraceae paleo-polyploidization history and plant inulin production.</title>
        <authorList>
            <person name="Fan W."/>
            <person name="Wang S."/>
            <person name="Wang H."/>
            <person name="Wang A."/>
            <person name="Jiang F."/>
            <person name="Liu H."/>
            <person name="Zhao H."/>
            <person name="Xu D."/>
            <person name="Zhang Y."/>
        </authorList>
    </citation>
    <scope>NUCLEOTIDE SEQUENCE [LARGE SCALE GENOMIC DNA]</scope>
    <source>
        <strain evidence="2">cv. Niubang</strain>
    </source>
</reference>
<evidence type="ECO:0000313" key="1">
    <source>
        <dbReference type="EMBL" id="KAI3747711.1"/>
    </source>
</evidence>
<gene>
    <name evidence="1" type="ORF">L6452_10307</name>
</gene>
<proteinExistence type="predicted"/>
<accession>A0ACB9DMP3</accession>
<comment type="caution">
    <text evidence="1">The sequence shown here is derived from an EMBL/GenBank/DDBJ whole genome shotgun (WGS) entry which is preliminary data.</text>
</comment>
<organism evidence="1 2">
    <name type="scientific">Arctium lappa</name>
    <name type="common">Greater burdock</name>
    <name type="synonym">Lappa major</name>
    <dbReference type="NCBI Taxonomy" id="4217"/>
    <lineage>
        <taxon>Eukaryota</taxon>
        <taxon>Viridiplantae</taxon>
        <taxon>Streptophyta</taxon>
        <taxon>Embryophyta</taxon>
        <taxon>Tracheophyta</taxon>
        <taxon>Spermatophyta</taxon>
        <taxon>Magnoliopsida</taxon>
        <taxon>eudicotyledons</taxon>
        <taxon>Gunneridae</taxon>
        <taxon>Pentapetalae</taxon>
        <taxon>asterids</taxon>
        <taxon>campanulids</taxon>
        <taxon>Asterales</taxon>
        <taxon>Asteraceae</taxon>
        <taxon>Carduoideae</taxon>
        <taxon>Cardueae</taxon>
        <taxon>Arctiinae</taxon>
        <taxon>Arctium</taxon>
    </lineage>
</organism>
<protein>
    <submittedName>
        <fullName evidence="1">Uncharacterized protein</fullName>
    </submittedName>
</protein>
<name>A0ACB9DMP3_ARCLA</name>
<sequence>MLFPHAWVLAKDWDGEDFTRLRAHHPTWIPERFWHQMIDEVWDTECWKHTSRVNKANRNTEFKGVSSRHTGGSISTAQHRYQMRRILGREPSSSEVYERVHCTNRKLVPGSSNPPTDPPQYIYPKAARVEERFLELRDAAHSSAQPDTPPPDDASLWDQSIGGRKKGRYFGLGDSYYSEYSNSSGRSSTTGSSMEVDELKEKMIRMEAEAKEREDRYVAQLESEQKRREDLETEQANQAVRLAEQVALSAHFASFMQQQGYNFPPPGPSGS</sequence>
<evidence type="ECO:0000313" key="2">
    <source>
        <dbReference type="Proteomes" id="UP001055879"/>
    </source>
</evidence>
<dbReference type="EMBL" id="CM042049">
    <property type="protein sequence ID" value="KAI3747711.1"/>
    <property type="molecule type" value="Genomic_DNA"/>
</dbReference>
<reference evidence="2" key="1">
    <citation type="journal article" date="2022" name="Mol. Ecol. Resour.">
        <title>The genomes of chicory, endive, great burdock and yacon provide insights into Asteraceae palaeo-polyploidization history and plant inulin production.</title>
        <authorList>
            <person name="Fan W."/>
            <person name="Wang S."/>
            <person name="Wang H."/>
            <person name="Wang A."/>
            <person name="Jiang F."/>
            <person name="Liu H."/>
            <person name="Zhao H."/>
            <person name="Xu D."/>
            <person name="Zhang Y."/>
        </authorList>
    </citation>
    <scope>NUCLEOTIDE SEQUENCE [LARGE SCALE GENOMIC DNA]</scope>
    <source>
        <strain evidence="2">cv. Niubang</strain>
    </source>
</reference>
<keyword evidence="2" id="KW-1185">Reference proteome</keyword>
<dbReference type="Proteomes" id="UP001055879">
    <property type="component" value="Linkage Group LG03"/>
</dbReference>